<organism evidence="3 4">
    <name type="scientific">Lithospermum erythrorhizon</name>
    <name type="common">Purple gromwell</name>
    <name type="synonym">Lithospermum officinale var. erythrorhizon</name>
    <dbReference type="NCBI Taxonomy" id="34254"/>
    <lineage>
        <taxon>Eukaryota</taxon>
        <taxon>Viridiplantae</taxon>
        <taxon>Streptophyta</taxon>
        <taxon>Embryophyta</taxon>
        <taxon>Tracheophyta</taxon>
        <taxon>Spermatophyta</taxon>
        <taxon>Magnoliopsida</taxon>
        <taxon>eudicotyledons</taxon>
        <taxon>Gunneridae</taxon>
        <taxon>Pentapetalae</taxon>
        <taxon>asterids</taxon>
        <taxon>lamiids</taxon>
        <taxon>Boraginales</taxon>
        <taxon>Boraginaceae</taxon>
        <taxon>Boraginoideae</taxon>
        <taxon>Lithospermeae</taxon>
        <taxon>Lithospermum</taxon>
    </lineage>
</organism>
<keyword evidence="2" id="KW-0732">Signal</keyword>
<feature type="region of interest" description="Disordered" evidence="1">
    <location>
        <begin position="185"/>
        <end position="236"/>
    </location>
</feature>
<comment type="caution">
    <text evidence="3">The sequence shown here is derived from an EMBL/GenBank/DDBJ whole genome shotgun (WGS) entry which is preliminary data.</text>
</comment>
<evidence type="ECO:0000313" key="3">
    <source>
        <dbReference type="EMBL" id="GAA0175452.1"/>
    </source>
</evidence>
<dbReference type="PANTHER" id="PTHR32161">
    <property type="entry name" value="DPP6 N-TERMINAL DOMAIN-LIKE PROTEIN"/>
    <property type="match status" value="1"/>
</dbReference>
<protein>
    <submittedName>
        <fullName evidence="3">Uncharacterized protein</fullName>
    </submittedName>
</protein>
<dbReference type="InterPro" id="IPR011042">
    <property type="entry name" value="6-blade_b-propeller_TolB-like"/>
</dbReference>
<feature type="region of interest" description="Disordered" evidence="1">
    <location>
        <begin position="153"/>
        <end position="173"/>
    </location>
</feature>
<keyword evidence="4" id="KW-1185">Reference proteome</keyword>
<dbReference type="Gene3D" id="2.120.10.30">
    <property type="entry name" value="TolB, C-terminal domain"/>
    <property type="match status" value="3"/>
</dbReference>
<evidence type="ECO:0000256" key="1">
    <source>
        <dbReference type="SAM" id="MobiDB-lite"/>
    </source>
</evidence>
<feature type="signal peptide" evidence="2">
    <location>
        <begin position="1"/>
        <end position="24"/>
    </location>
</feature>
<gene>
    <name evidence="3" type="ORF">LIER_28622</name>
</gene>
<feature type="chain" id="PRO_5043562328" evidence="2">
    <location>
        <begin position="25"/>
        <end position="824"/>
    </location>
</feature>
<evidence type="ECO:0000313" key="4">
    <source>
        <dbReference type="Proteomes" id="UP001454036"/>
    </source>
</evidence>
<dbReference type="PANTHER" id="PTHR32161:SF8">
    <property type="entry name" value="DPP6 N-TERMINAL DOMAIN-LIKE PROTEIN"/>
    <property type="match status" value="1"/>
</dbReference>
<dbReference type="EMBL" id="BAABME010009597">
    <property type="protein sequence ID" value="GAA0175452.1"/>
    <property type="molecule type" value="Genomic_DNA"/>
</dbReference>
<feature type="compositionally biased region" description="Basic and acidic residues" evidence="1">
    <location>
        <begin position="219"/>
        <end position="235"/>
    </location>
</feature>
<name>A0AAV3RMA8_LITER</name>
<dbReference type="SUPFAM" id="SSF82171">
    <property type="entry name" value="DPP6 N-terminal domain-like"/>
    <property type="match status" value="1"/>
</dbReference>
<reference evidence="3 4" key="1">
    <citation type="submission" date="2024-01" db="EMBL/GenBank/DDBJ databases">
        <title>The complete chloroplast genome sequence of Lithospermum erythrorhizon: insights into the phylogenetic relationship among Boraginaceae species and the maternal lineages of purple gromwells.</title>
        <authorList>
            <person name="Okada T."/>
            <person name="Watanabe K."/>
        </authorList>
    </citation>
    <scope>NUCLEOTIDE SEQUENCE [LARGE SCALE GENOMIC DNA]</scope>
</reference>
<dbReference type="AlphaFoldDB" id="A0AAV3RMA8"/>
<sequence length="824" mass="90966">MQPNQTFSIFLIFMFLFQFAYVISEHVSTSTRTSIAFTTLGRATYAFDIFALKLSETPTNANELKLTDGNNVNFNGQFVLTSPIHVVYVTERNGTSTLILDIVYYDDDEVEQSELKCQVQGHGVDELKSSLSKGRSHRELIMKRGLSELEVNSDLKSRVQESSSSEGRSHRELIINRELNSGLESRVQENGLVDESSSSKGRSYRESNEPELESSSSEGRSHRESNQSKMNLEKKKVSRRVQVTLAGIGQSNGKISMKDRPNVVGDDLIYVSTHEDPGVPRASWAAVYLTKWRTGLTSRLTPKGVVDFSPAVSPSGVRTAVASLGERGWNGEVDELGTDIYVFLTQDGSNRVKIVEHGGWPSWADESTLYFHRRCDDGWWSVFKAILPENGELSVDSVVTQRATPPGLHAFTPAASIANKRYIVVATRRAGSDFRHIEMYDVFMKKFSDLTRLVSPDTHHYNPFISPDGTVVGYHKCRGVGNDVGSGSLILESLQNPLSDKISLFRVGGSFPSFSPDGDRLAYVQFPGMFVVNTDGSGMREVLSGTAFTTSWDYKRKGVVYTSVGPTFASESTKVDIVSVNVDDEHSGSYKKLTQNGENNAFPSPSPDGKWVVFRSGRSGYKNLYIIDAVNGEGEGGSLYQLTEGPWSDTMCNWSPDGDWIAFASDRENPGAGSFALYKIHPNGTGLQKVIQSGSGGRTNHPWFSPDSKYIVFTSDYAGVSAEPISNPHHYQPYGDIFVIRADGSGIQRLTHNSYEDGTPAWGPKFITPEDAGWPNGPLCDFEDCHWLNISPELFRGGGDGGRGYVDSSSMLHVQRENIQCSHR</sequence>
<dbReference type="Pfam" id="PF07676">
    <property type="entry name" value="PD40"/>
    <property type="match status" value="4"/>
</dbReference>
<dbReference type="InterPro" id="IPR011659">
    <property type="entry name" value="WD40"/>
</dbReference>
<proteinExistence type="predicted"/>
<evidence type="ECO:0000256" key="2">
    <source>
        <dbReference type="SAM" id="SignalP"/>
    </source>
</evidence>
<dbReference type="Proteomes" id="UP001454036">
    <property type="component" value="Unassembled WGS sequence"/>
</dbReference>
<dbReference type="SUPFAM" id="SSF69304">
    <property type="entry name" value="Tricorn protease N-terminal domain"/>
    <property type="match status" value="1"/>
</dbReference>
<accession>A0AAV3RMA8</accession>